<evidence type="ECO:0000256" key="1">
    <source>
        <dbReference type="SAM" id="Coils"/>
    </source>
</evidence>
<keyword evidence="1" id="KW-0175">Coiled coil</keyword>
<reference evidence="2 3" key="1">
    <citation type="submission" date="2015-10" db="EMBL/GenBank/DDBJ databases">
        <title>Genome analyses suggest a sexual origin of heterokaryosis in a supposedly ancient asexual fungus.</title>
        <authorList>
            <person name="Ropars J."/>
            <person name="Sedzielewska K."/>
            <person name="Noel J."/>
            <person name="Charron P."/>
            <person name="Farinelli L."/>
            <person name="Marton T."/>
            <person name="Kruger M."/>
            <person name="Pelin A."/>
            <person name="Brachmann A."/>
            <person name="Corradi N."/>
        </authorList>
    </citation>
    <scope>NUCLEOTIDE SEQUENCE [LARGE SCALE GENOMIC DNA]</scope>
    <source>
        <strain evidence="2 3">A4</strain>
    </source>
</reference>
<dbReference type="AlphaFoldDB" id="A0A2I1GH34"/>
<feature type="coiled-coil region" evidence="1">
    <location>
        <begin position="56"/>
        <end position="112"/>
    </location>
</feature>
<protein>
    <submittedName>
        <fullName evidence="2">Uncharacterized protein</fullName>
    </submittedName>
</protein>
<keyword evidence="3" id="KW-1185">Reference proteome</keyword>
<evidence type="ECO:0000313" key="3">
    <source>
        <dbReference type="Proteomes" id="UP000234323"/>
    </source>
</evidence>
<dbReference type="EMBL" id="LLXI01000422">
    <property type="protein sequence ID" value="PKY45936.1"/>
    <property type="molecule type" value="Genomic_DNA"/>
</dbReference>
<name>A0A2I1GH34_9GLOM</name>
<accession>A0A2I1GH34</accession>
<gene>
    <name evidence="2" type="ORF">RhiirA4_460674</name>
</gene>
<comment type="caution">
    <text evidence="2">The sequence shown here is derived from an EMBL/GenBank/DDBJ whole genome shotgun (WGS) entry which is preliminary data.</text>
</comment>
<evidence type="ECO:0000313" key="2">
    <source>
        <dbReference type="EMBL" id="PKY45936.1"/>
    </source>
</evidence>
<proteinExistence type="predicted"/>
<dbReference type="Proteomes" id="UP000234323">
    <property type="component" value="Unassembled WGS sequence"/>
</dbReference>
<organism evidence="2 3">
    <name type="scientific">Rhizophagus irregularis</name>
    <dbReference type="NCBI Taxonomy" id="588596"/>
    <lineage>
        <taxon>Eukaryota</taxon>
        <taxon>Fungi</taxon>
        <taxon>Fungi incertae sedis</taxon>
        <taxon>Mucoromycota</taxon>
        <taxon>Glomeromycotina</taxon>
        <taxon>Glomeromycetes</taxon>
        <taxon>Glomerales</taxon>
        <taxon>Glomeraceae</taxon>
        <taxon>Rhizophagus</taxon>
    </lineage>
</organism>
<sequence>MVDPVIERTVQLIDSQLHLCNNDCFALSLVGKFAKSIYFQLRIGETFNKGVYHKLKEKLQEDYNDLTNKYNEEANQHQLLLKNLKVISKDTEEKYLKNIQELENQINDINQHTIIDIVKRSVKHITKANTPI</sequence>